<dbReference type="eggNOG" id="COG1940">
    <property type="taxonomic scope" value="Bacteria"/>
</dbReference>
<organism evidence="2 3">
    <name type="scientific">Gallibacterium genomosp. 1</name>
    <dbReference type="NCBI Taxonomy" id="155515"/>
    <lineage>
        <taxon>Bacteria</taxon>
        <taxon>Pseudomonadati</taxon>
        <taxon>Pseudomonadota</taxon>
        <taxon>Gammaproteobacteria</taxon>
        <taxon>Pasteurellales</taxon>
        <taxon>Pasteurellaceae</taxon>
        <taxon>Gallibacterium</taxon>
    </lineage>
</organism>
<dbReference type="PROSITE" id="PS01125">
    <property type="entry name" value="ROK"/>
    <property type="match status" value="1"/>
</dbReference>
<name>A0A0A2XZ19_9PAST</name>
<reference evidence="2 3" key="1">
    <citation type="submission" date="2014-08" db="EMBL/GenBank/DDBJ databases">
        <title>Chaperone-usher fimbriae in a diverse selection of Gallibacterium genomes.</title>
        <authorList>
            <person name="Kudirkiene E."/>
            <person name="Bager R.J."/>
            <person name="Johnson T.J."/>
            <person name="Bojesen A.M."/>
        </authorList>
    </citation>
    <scope>NUCLEOTIDE SEQUENCE [LARGE SCALE GENOMIC DNA]</scope>
    <source>
        <strain evidence="2 3">CCM5974</strain>
    </source>
</reference>
<keyword evidence="2" id="KW-0808">Transferase</keyword>
<dbReference type="Proteomes" id="UP000030539">
    <property type="component" value="Unassembled WGS sequence"/>
</dbReference>
<evidence type="ECO:0000313" key="3">
    <source>
        <dbReference type="Proteomes" id="UP000030539"/>
    </source>
</evidence>
<proteinExistence type="predicted"/>
<dbReference type="Gene3D" id="3.30.420.40">
    <property type="match status" value="2"/>
</dbReference>
<dbReference type="PANTHER" id="PTHR18964:SF174">
    <property type="entry name" value="D-ALLOSE KINASE-RELATED"/>
    <property type="match status" value="1"/>
</dbReference>
<dbReference type="InterPro" id="IPR049874">
    <property type="entry name" value="ROK_cs"/>
</dbReference>
<evidence type="ECO:0000256" key="1">
    <source>
        <dbReference type="ARBA" id="ARBA00023277"/>
    </source>
</evidence>
<evidence type="ECO:0000313" key="2">
    <source>
        <dbReference type="EMBL" id="KGQ35615.1"/>
    </source>
</evidence>
<comment type="caution">
    <text evidence="2">The sequence shown here is derived from an EMBL/GenBank/DDBJ whole genome shotgun (WGS) entry which is preliminary data.</text>
</comment>
<dbReference type="CDD" id="cd24070">
    <property type="entry name" value="ASKHA_NBD_ROK_AlsK"/>
    <property type="match status" value="1"/>
</dbReference>
<dbReference type="SUPFAM" id="SSF53067">
    <property type="entry name" value="Actin-like ATPase domain"/>
    <property type="match status" value="1"/>
</dbReference>
<dbReference type="PANTHER" id="PTHR18964">
    <property type="entry name" value="ROK (REPRESSOR, ORF, KINASE) FAMILY"/>
    <property type="match status" value="1"/>
</dbReference>
<dbReference type="AlphaFoldDB" id="A0A0A2XZ19"/>
<dbReference type="RefSeq" id="WP_039174536.1">
    <property type="nucleotide sequence ID" value="NZ_JPXX01000039.1"/>
</dbReference>
<dbReference type="EMBL" id="JPXX01000039">
    <property type="protein sequence ID" value="KGQ35615.1"/>
    <property type="molecule type" value="Genomic_DNA"/>
</dbReference>
<dbReference type="NCBIfam" id="NF007251">
    <property type="entry name" value="PRK09698.1"/>
    <property type="match status" value="1"/>
</dbReference>
<dbReference type="InterPro" id="IPR000600">
    <property type="entry name" value="ROK"/>
</dbReference>
<dbReference type="Pfam" id="PF00480">
    <property type="entry name" value="ROK"/>
    <property type="match status" value="1"/>
</dbReference>
<keyword evidence="1" id="KW-0119">Carbohydrate metabolism</keyword>
<accession>A0A0A2XZ19</accession>
<keyword evidence="2" id="KW-0418">Kinase</keyword>
<dbReference type="InterPro" id="IPR043129">
    <property type="entry name" value="ATPase_NBD"/>
</dbReference>
<dbReference type="STRING" id="155515.JP36_10765"/>
<gene>
    <name evidence="2" type="ORF">JP36_10765</name>
</gene>
<protein>
    <submittedName>
        <fullName evidence="2">Sugar kinase</fullName>
    </submittedName>
</protein>
<dbReference type="GO" id="GO:0004396">
    <property type="term" value="F:hexokinase activity"/>
    <property type="evidence" value="ECO:0007669"/>
    <property type="project" value="TreeGrafter"/>
</dbReference>
<sequence>MQKQKVVVGIDMGATHIRICVMNLKKEILLTQKNKTSEIIENDFLSGIREFIFHYCSNFDISKIVIGMPAAISKDRQQILSVPNLPIKLEQLNNAIPYLQENFYCAVRLERDVNLQLLYDVHHFNLQEFAVLGVYLGTGLGFAIYQQGNIFVGQNGVAGELGHIPYGNANKKCQCGNYGCLETVCSGKVLQEWYNNEQPNYSLSELFIYALDTKFVRDYLQYLAKSIAMVVNLFDPDCIVLGGGVMDMENFPYQQLKQNCLTMIRKPLPYNKIEFYQAQSSDFNGAIGAALRAIL</sequence>